<dbReference type="CDD" id="cd17966">
    <property type="entry name" value="DEADc_DDX5_DDX17"/>
    <property type="match status" value="1"/>
</dbReference>
<evidence type="ECO:0000256" key="1">
    <source>
        <dbReference type="ARBA" id="ARBA00012552"/>
    </source>
</evidence>
<dbReference type="InterPro" id="IPR001650">
    <property type="entry name" value="Helicase_C-like"/>
</dbReference>
<feature type="compositionally biased region" description="Polar residues" evidence="8">
    <location>
        <begin position="770"/>
        <end position="783"/>
    </location>
</feature>
<feature type="compositionally biased region" description="Basic residues" evidence="8">
    <location>
        <begin position="1519"/>
        <end position="1548"/>
    </location>
</feature>
<evidence type="ECO:0000313" key="13">
    <source>
        <dbReference type="Proteomes" id="UP000308267"/>
    </source>
</evidence>
<keyword evidence="4" id="KW-0347">Helicase</keyword>
<dbReference type="InterPro" id="IPR027417">
    <property type="entry name" value="P-loop_NTPase"/>
</dbReference>
<dbReference type="GO" id="GO:0016787">
    <property type="term" value="F:hydrolase activity"/>
    <property type="evidence" value="ECO:0007669"/>
    <property type="project" value="UniProtKB-KW"/>
</dbReference>
<dbReference type="Gene3D" id="3.40.50.300">
    <property type="entry name" value="P-loop containing nucleotide triphosphate hydrolases"/>
    <property type="match status" value="2"/>
</dbReference>
<name>A0A4V3SD29_OPIFE</name>
<evidence type="ECO:0000256" key="2">
    <source>
        <dbReference type="ARBA" id="ARBA00022741"/>
    </source>
</evidence>
<dbReference type="PROSITE" id="PS51192">
    <property type="entry name" value="HELICASE_ATP_BIND_1"/>
    <property type="match status" value="1"/>
</dbReference>
<evidence type="ECO:0000256" key="5">
    <source>
        <dbReference type="ARBA" id="ARBA00022840"/>
    </source>
</evidence>
<accession>A0A4V3SD29</accession>
<feature type="compositionally biased region" description="Basic residues" evidence="8">
    <location>
        <begin position="1378"/>
        <end position="1387"/>
    </location>
</feature>
<dbReference type="Pfam" id="PF00270">
    <property type="entry name" value="DEAD"/>
    <property type="match status" value="1"/>
</dbReference>
<evidence type="ECO:0000256" key="8">
    <source>
        <dbReference type="SAM" id="MobiDB-lite"/>
    </source>
</evidence>
<reference evidence="12 13" key="1">
    <citation type="journal article" date="2019" name="BMC Genomics">
        <title>New insights from Opisthorchis felineus genome: update on genomics of the epidemiologically important liver flukes.</title>
        <authorList>
            <person name="Ershov N.I."/>
            <person name="Mordvinov V.A."/>
            <person name="Prokhortchouk E.B."/>
            <person name="Pakharukova M.Y."/>
            <person name="Gunbin K.V."/>
            <person name="Ustyantsev K."/>
            <person name="Genaev M.A."/>
            <person name="Blinov A.G."/>
            <person name="Mazur A."/>
            <person name="Boulygina E."/>
            <person name="Tsygankova S."/>
            <person name="Khrameeva E."/>
            <person name="Chekanov N."/>
            <person name="Fan G."/>
            <person name="Xiao A."/>
            <person name="Zhang H."/>
            <person name="Xu X."/>
            <person name="Yang H."/>
            <person name="Solovyev V."/>
            <person name="Lee S.M."/>
            <person name="Liu X."/>
            <person name="Afonnikov D.A."/>
            <person name="Skryabin K.G."/>
        </authorList>
    </citation>
    <scope>NUCLEOTIDE SEQUENCE [LARGE SCALE GENOMIC DNA]</scope>
    <source>
        <strain evidence="12">AK-0245</strain>
        <tissue evidence="12">Whole organism</tissue>
    </source>
</reference>
<dbReference type="GO" id="GO:0003676">
    <property type="term" value="F:nucleic acid binding"/>
    <property type="evidence" value="ECO:0007669"/>
    <property type="project" value="InterPro"/>
</dbReference>
<evidence type="ECO:0000313" key="12">
    <source>
        <dbReference type="EMBL" id="TGZ59094.1"/>
    </source>
</evidence>
<evidence type="ECO:0000256" key="3">
    <source>
        <dbReference type="ARBA" id="ARBA00022801"/>
    </source>
</evidence>
<dbReference type="SMART" id="SM00487">
    <property type="entry name" value="DEXDc"/>
    <property type="match status" value="1"/>
</dbReference>
<feature type="compositionally biased region" description="Polar residues" evidence="8">
    <location>
        <begin position="1150"/>
        <end position="1163"/>
    </location>
</feature>
<evidence type="ECO:0000256" key="7">
    <source>
        <dbReference type="PROSITE-ProRule" id="PRU00552"/>
    </source>
</evidence>
<dbReference type="InterPro" id="IPR014001">
    <property type="entry name" value="Helicase_ATP-bd"/>
</dbReference>
<feature type="compositionally biased region" description="Polar residues" evidence="8">
    <location>
        <begin position="906"/>
        <end position="915"/>
    </location>
</feature>
<evidence type="ECO:0000256" key="4">
    <source>
        <dbReference type="ARBA" id="ARBA00022806"/>
    </source>
</evidence>
<dbReference type="CDD" id="cd18787">
    <property type="entry name" value="SF2_C_DEAD"/>
    <property type="match status" value="1"/>
</dbReference>
<feature type="compositionally biased region" description="Low complexity" evidence="8">
    <location>
        <begin position="1089"/>
        <end position="1098"/>
    </location>
</feature>
<dbReference type="Proteomes" id="UP000308267">
    <property type="component" value="Unassembled WGS sequence"/>
</dbReference>
<feature type="compositionally biased region" description="Basic and acidic residues" evidence="8">
    <location>
        <begin position="659"/>
        <end position="668"/>
    </location>
</feature>
<feature type="compositionally biased region" description="Low complexity" evidence="8">
    <location>
        <begin position="1016"/>
        <end position="1025"/>
    </location>
</feature>
<feature type="region of interest" description="Disordered" evidence="8">
    <location>
        <begin position="462"/>
        <end position="1556"/>
    </location>
</feature>
<feature type="compositionally biased region" description="Basic residues" evidence="8">
    <location>
        <begin position="1485"/>
        <end position="1500"/>
    </location>
</feature>
<feature type="compositionally biased region" description="Basic and acidic residues" evidence="8">
    <location>
        <begin position="1209"/>
        <end position="1220"/>
    </location>
</feature>
<feature type="short sequence motif" description="Q motif" evidence="7">
    <location>
        <begin position="80"/>
        <end position="108"/>
    </location>
</feature>
<gene>
    <name evidence="12" type="ORF">CRM22_009266</name>
</gene>
<evidence type="ECO:0000259" key="10">
    <source>
        <dbReference type="PROSITE" id="PS51194"/>
    </source>
</evidence>
<feature type="compositionally biased region" description="Basic residues" evidence="8">
    <location>
        <begin position="1409"/>
        <end position="1418"/>
    </location>
</feature>
<dbReference type="SMART" id="SM00490">
    <property type="entry name" value="HELICc"/>
    <property type="match status" value="1"/>
</dbReference>
<dbReference type="PROSITE" id="PS51195">
    <property type="entry name" value="Q_MOTIF"/>
    <property type="match status" value="1"/>
</dbReference>
<dbReference type="OrthoDB" id="196131at2759"/>
<dbReference type="STRING" id="147828.A0A4V3SD29"/>
<dbReference type="PROSITE" id="PS51194">
    <property type="entry name" value="HELICASE_CTER"/>
    <property type="match status" value="1"/>
</dbReference>
<dbReference type="InterPro" id="IPR000629">
    <property type="entry name" value="RNA-helicase_DEAD-box_CS"/>
</dbReference>
<evidence type="ECO:0000259" key="11">
    <source>
        <dbReference type="PROSITE" id="PS51195"/>
    </source>
</evidence>
<organism evidence="12 13">
    <name type="scientific">Opisthorchis felineus</name>
    <dbReference type="NCBI Taxonomy" id="147828"/>
    <lineage>
        <taxon>Eukaryota</taxon>
        <taxon>Metazoa</taxon>
        <taxon>Spiralia</taxon>
        <taxon>Lophotrochozoa</taxon>
        <taxon>Platyhelminthes</taxon>
        <taxon>Trematoda</taxon>
        <taxon>Digenea</taxon>
        <taxon>Opisthorchiida</taxon>
        <taxon>Opisthorchiata</taxon>
        <taxon>Opisthorchiidae</taxon>
        <taxon>Opisthorchis</taxon>
    </lineage>
</organism>
<keyword evidence="2" id="KW-0547">Nucleotide-binding</keyword>
<dbReference type="GO" id="GO:0005524">
    <property type="term" value="F:ATP binding"/>
    <property type="evidence" value="ECO:0007669"/>
    <property type="project" value="UniProtKB-KW"/>
</dbReference>
<dbReference type="Pfam" id="PF00271">
    <property type="entry name" value="Helicase_C"/>
    <property type="match status" value="1"/>
</dbReference>
<feature type="compositionally biased region" description="Low complexity" evidence="8">
    <location>
        <begin position="1245"/>
        <end position="1263"/>
    </location>
</feature>
<dbReference type="EC" id="3.6.4.13" evidence="1"/>
<dbReference type="FunFam" id="3.40.50.300:FF:000008">
    <property type="entry name" value="ATP-dependent RNA helicase RhlB"/>
    <property type="match status" value="1"/>
</dbReference>
<evidence type="ECO:0000256" key="6">
    <source>
        <dbReference type="ARBA" id="ARBA00047984"/>
    </source>
</evidence>
<feature type="compositionally biased region" description="Basic and acidic residues" evidence="8">
    <location>
        <begin position="1470"/>
        <end position="1484"/>
    </location>
</feature>
<protein>
    <recommendedName>
        <fullName evidence="1">RNA helicase</fullName>
        <ecNumber evidence="1">3.6.4.13</ecNumber>
    </recommendedName>
</protein>
<dbReference type="PROSITE" id="PS00039">
    <property type="entry name" value="DEAD_ATP_HELICASE"/>
    <property type="match status" value="1"/>
</dbReference>
<feature type="compositionally biased region" description="Basic residues" evidence="8">
    <location>
        <begin position="880"/>
        <end position="894"/>
    </location>
</feature>
<evidence type="ECO:0000259" key="9">
    <source>
        <dbReference type="PROSITE" id="PS51192"/>
    </source>
</evidence>
<keyword evidence="13" id="KW-1185">Reference proteome</keyword>
<feature type="domain" description="Helicase ATP-binding" evidence="9">
    <location>
        <begin position="111"/>
        <end position="286"/>
    </location>
</feature>
<feature type="compositionally biased region" description="Basic residues" evidence="8">
    <location>
        <begin position="729"/>
        <end position="754"/>
    </location>
</feature>
<feature type="compositionally biased region" description="Polar residues" evidence="8">
    <location>
        <begin position="643"/>
        <end position="654"/>
    </location>
</feature>
<feature type="compositionally biased region" description="Basic and acidic residues" evidence="8">
    <location>
        <begin position="702"/>
        <end position="714"/>
    </location>
</feature>
<comment type="catalytic activity">
    <reaction evidence="6">
        <text>ATP + H2O = ADP + phosphate + H(+)</text>
        <dbReference type="Rhea" id="RHEA:13065"/>
        <dbReference type="ChEBI" id="CHEBI:15377"/>
        <dbReference type="ChEBI" id="CHEBI:15378"/>
        <dbReference type="ChEBI" id="CHEBI:30616"/>
        <dbReference type="ChEBI" id="CHEBI:43474"/>
        <dbReference type="ChEBI" id="CHEBI:456216"/>
        <dbReference type="EC" id="3.6.4.13"/>
    </reaction>
</comment>
<sequence>MPFRRRSFSRSPRRSRFRRFTEPGRRLRAVDWGAYSLTRFEKKFYRECSSVRDRSRRDIEEFRAREKVTVLGHNVPRPVFKFSETGFPSYILNVIKKNRWESPTPIQAQGWPVALSGRDLVGIAQTGSGKTASFLLPGLVHAKAQPSLRRGDGPIVLVLVPTRELAQQVEKVVEEFCSYSGFRSASLYGGTSRGGQMDQLARSPEVVIATPGRLLDFLQSKDTNLRRCTYLVLDEADRMLDMGFEPSIRKIISQVRPDRQTLMWSATWPREVKALAEDFLYDYIQINIGSTKLSANHNIQQHVEIVKESEKFHRLLALIKSFGDSRVIVFTETKRRTDTVCRQLLDKGFNALAMHGDKHQRERDRALEQFRSGRTSILVATDVASRGLDINDIRYIVNYDYPSQTEDYIHRIGRTGRSDKKGTAYTFFTAKHPRLARELIDVLREAKQEVPEELEKLAELSQERKRWPRDKRRDNSGSSRSRSPLNRRRRRSSDSSRGSRSSSRHSSERSRSLSRRRRASSGGSDIGSPKDVNRRRSVSSTHARMSRSSSSPSSRGSSRNRSAERKNGRLSRSDSSTSRGSRKSRERSLSRSVGRSRSASSRSLHEFGPPSPEKKEGSRKSSSVRKSESPTPNTSADEHLSNDRSGSPSTTVPTVNKGKPCETKREATPELPPLTAVTAASSSPRLTEDKESPRLGGLVEYSRSRSPSDAHDEVLPADENNLTNDKSAHPRKSTSTTKRKSRKKKRDHKKRRSAEKRESSHRTTEHILVESSQREATPLSDRNSALPPQIHGHSHRSRSCTPLEKKESPRPAKRSRQSSGRSALSRKLSPSPNRKPRRSSSRGSKNSDRSPPASTGSRRHLTNLSLDRDSKPLSVGKSRSPAHTRATRHERVKKPSPSANEILLARNTSGSSPDANRTPARRARKDRTPTPPSEHVSGTLPQPSPPPTQSSRSRKDSPALLIPKAVSQECGRSGSAKSITSAQSFSRSPSAGQAGALSPARKAACSPFVASEALIRRSSSRSSSRTPSPDHASAREKSSRSGSRASLSDNRMSRSPVCRSRSARHRLGSTGRNSSSSGDEKPVCVGKQRSSSRSSSSSDAPQSVERRFSPQRSASTSPTKCESSTTLPQGGGRSRSATPASPSHKLAQVTELNSVSKNVSPSHRPTRSPLRASPMRRNFRSRDRSSSSLSRSSSRGSHSRRLTSIASPSKRDMTAEDLKSIRSSSRESVPPGRHPARSPVKPASVHRSLSSSSQRGSSSSRPRVLQPSRQKSSRSESRSRGPTVSPSPSGKGRRPLDRKSTRSRSHSSASSEREPARSRKTPDTRSYSRYRDRSRTPSRNYRASGTFRSSDRRRHRSRSRTFASPRRRPSRSPAHTPRSPRRSRSPVRRRDLSTSRRDRSSTDRTSRSPNRRITRSPVRRTYSPARRGGRSPVSRYNRSPVRRFDRSPARNSYRSSDRRFTQSSYRRSGRSPEARRQREGPEPKRYRRSRSRSSRPWHRSPSRDDRRGRHSLRTFSQRSRSRSRSAKRNAKDRKSRSKSRHSRSRSPRRSNDRGKR</sequence>
<feature type="compositionally biased region" description="Polar residues" evidence="8">
    <location>
        <begin position="975"/>
        <end position="991"/>
    </location>
</feature>
<feature type="domain" description="DEAD-box RNA helicase Q" evidence="11">
    <location>
        <begin position="80"/>
        <end position="108"/>
    </location>
</feature>
<feature type="compositionally biased region" description="Basic and acidic residues" evidence="8">
    <location>
        <begin position="462"/>
        <end position="475"/>
    </location>
</feature>
<feature type="compositionally biased region" description="Low complexity" evidence="8">
    <location>
        <begin position="590"/>
        <end position="602"/>
    </location>
</feature>
<keyword evidence="3" id="KW-0378">Hydrolase</keyword>
<proteinExistence type="predicted"/>
<dbReference type="PANTHER" id="PTHR47958">
    <property type="entry name" value="ATP-DEPENDENT RNA HELICASE DBP3"/>
    <property type="match status" value="1"/>
</dbReference>
<comment type="caution">
    <text evidence="12">The sequence shown here is derived from an EMBL/GenBank/DDBJ whole genome shotgun (WGS) entry which is preliminary data.</text>
</comment>
<dbReference type="EMBL" id="SJOL01008995">
    <property type="protein sequence ID" value="TGZ59094.1"/>
    <property type="molecule type" value="Genomic_DNA"/>
</dbReference>
<feature type="compositionally biased region" description="Low complexity" evidence="8">
    <location>
        <begin position="1186"/>
        <end position="1196"/>
    </location>
</feature>
<dbReference type="SUPFAM" id="SSF52540">
    <property type="entry name" value="P-loop containing nucleoside triphosphate hydrolases"/>
    <property type="match status" value="1"/>
</dbReference>
<dbReference type="InterPro" id="IPR011545">
    <property type="entry name" value="DEAD/DEAH_box_helicase_dom"/>
</dbReference>
<feature type="domain" description="Helicase C-terminal" evidence="10">
    <location>
        <begin position="298"/>
        <end position="458"/>
    </location>
</feature>
<dbReference type="GO" id="GO:0003724">
    <property type="term" value="F:RNA helicase activity"/>
    <property type="evidence" value="ECO:0007669"/>
    <property type="project" value="UniProtKB-EC"/>
</dbReference>
<dbReference type="InterPro" id="IPR014014">
    <property type="entry name" value="RNA_helicase_DEAD_Q_motif"/>
</dbReference>
<feature type="compositionally biased region" description="Basic and acidic residues" evidence="8">
    <location>
        <begin position="1311"/>
        <end position="1323"/>
    </location>
</feature>
<feature type="compositionally biased region" description="Low complexity" evidence="8">
    <location>
        <begin position="538"/>
        <end position="560"/>
    </location>
</feature>
<feature type="compositionally biased region" description="Basic residues" evidence="8">
    <location>
        <begin position="1351"/>
        <end position="1370"/>
    </location>
</feature>
<feature type="compositionally biased region" description="Basic and acidic residues" evidence="8">
    <location>
        <begin position="755"/>
        <end position="768"/>
    </location>
</feature>
<feature type="compositionally biased region" description="Polar residues" evidence="8">
    <location>
        <begin position="1110"/>
        <end position="1128"/>
    </location>
</feature>
<dbReference type="FunFam" id="3.40.50.300:FF:000079">
    <property type="entry name" value="probable ATP-dependent RNA helicase DDX17"/>
    <property type="match status" value="1"/>
</dbReference>
<feature type="compositionally biased region" description="Basic and acidic residues" evidence="8">
    <location>
        <begin position="1388"/>
        <end position="1406"/>
    </location>
</feature>
<keyword evidence="5" id="KW-0067">ATP-binding</keyword>